<dbReference type="EMBL" id="VUNC01000002">
    <property type="protein sequence ID" value="MST72210.1"/>
    <property type="molecule type" value="Genomic_DNA"/>
</dbReference>
<dbReference type="GO" id="GO:0005524">
    <property type="term" value="F:ATP binding"/>
    <property type="evidence" value="ECO:0007669"/>
    <property type="project" value="UniProtKB-KW"/>
</dbReference>
<dbReference type="GO" id="GO:0008409">
    <property type="term" value="F:5'-3' exonuclease activity"/>
    <property type="evidence" value="ECO:0007669"/>
    <property type="project" value="InterPro"/>
</dbReference>
<keyword evidence="4" id="KW-0479">Metal-binding</keyword>
<gene>
    <name evidence="13" type="primary">recJ</name>
    <name evidence="13" type="ORF">FYJ68_03690</name>
</gene>
<comment type="similarity">
    <text evidence="1">Belongs to the RecJ family.</text>
</comment>
<dbReference type="PANTHER" id="PTHR30255:SF2">
    <property type="entry name" value="SINGLE-STRANDED-DNA-SPECIFIC EXONUCLEASE RECJ"/>
    <property type="match status" value="1"/>
</dbReference>
<dbReference type="InterPro" id="IPR041122">
    <property type="entry name" value="RecJ_OB"/>
</dbReference>
<dbReference type="Pfam" id="PF00270">
    <property type="entry name" value="DEAD"/>
    <property type="match status" value="1"/>
</dbReference>
<feature type="coiled-coil region" evidence="9">
    <location>
        <begin position="332"/>
        <end position="359"/>
    </location>
</feature>
<dbReference type="Pfam" id="PF08797">
    <property type="entry name" value="HIRAN"/>
    <property type="match status" value="1"/>
</dbReference>
<feature type="region of interest" description="Disordered" evidence="10">
    <location>
        <begin position="1"/>
        <end position="26"/>
    </location>
</feature>
<feature type="compositionally biased region" description="Polar residues" evidence="10">
    <location>
        <begin position="10"/>
        <end position="19"/>
    </location>
</feature>
<evidence type="ECO:0000256" key="9">
    <source>
        <dbReference type="SAM" id="Coils"/>
    </source>
</evidence>
<dbReference type="InterPro" id="IPR001650">
    <property type="entry name" value="Helicase_C-like"/>
</dbReference>
<dbReference type="InterPro" id="IPR001667">
    <property type="entry name" value="DDH_dom"/>
</dbReference>
<evidence type="ECO:0000256" key="10">
    <source>
        <dbReference type="SAM" id="MobiDB-lite"/>
    </source>
</evidence>
<evidence type="ECO:0000259" key="11">
    <source>
        <dbReference type="PROSITE" id="PS51192"/>
    </source>
</evidence>
<comment type="caution">
    <text evidence="13">The sequence shown here is derived from an EMBL/GenBank/DDBJ whole genome shotgun (WGS) entry which is preliminary data.</text>
</comment>
<dbReference type="InterPro" id="IPR003156">
    <property type="entry name" value="DHHA1_dom"/>
</dbReference>
<accession>A0A6N7X9J5</accession>
<keyword evidence="3" id="KW-0540">Nuclease</keyword>
<keyword evidence="9" id="KW-0175">Coiled coil</keyword>
<feature type="domain" description="Helicase ATP-binding" evidence="11">
    <location>
        <begin position="773"/>
        <end position="948"/>
    </location>
</feature>
<dbReference type="GO" id="GO:0003676">
    <property type="term" value="F:nucleic acid binding"/>
    <property type="evidence" value="ECO:0007669"/>
    <property type="project" value="InterPro"/>
</dbReference>
<dbReference type="GO" id="GO:0006281">
    <property type="term" value="P:DNA repair"/>
    <property type="evidence" value="ECO:0007669"/>
    <property type="project" value="InterPro"/>
</dbReference>
<dbReference type="PROSITE" id="PS51192">
    <property type="entry name" value="HELICASE_ATP_BIND_1"/>
    <property type="match status" value="1"/>
</dbReference>
<dbReference type="NCBIfam" id="TIGR00644">
    <property type="entry name" value="recJ"/>
    <property type="match status" value="1"/>
</dbReference>
<dbReference type="Pfam" id="PF02272">
    <property type="entry name" value="DHHA1"/>
    <property type="match status" value="1"/>
</dbReference>
<dbReference type="Proteomes" id="UP000469325">
    <property type="component" value="Unassembled WGS sequence"/>
</dbReference>
<dbReference type="Pfam" id="PF01368">
    <property type="entry name" value="DHH"/>
    <property type="match status" value="1"/>
</dbReference>
<dbReference type="InterPro" id="IPR051673">
    <property type="entry name" value="SSDNA_exonuclease_RecJ"/>
</dbReference>
<proteinExistence type="inferred from homology"/>
<dbReference type="Gene3D" id="3.30.70.2330">
    <property type="match status" value="1"/>
</dbReference>
<feature type="domain" description="Helicase C-terminal" evidence="12">
    <location>
        <begin position="969"/>
        <end position="1122"/>
    </location>
</feature>
<keyword evidence="7 13" id="KW-0269">Exonuclease</keyword>
<reference evidence="13 14" key="1">
    <citation type="submission" date="2019-08" db="EMBL/GenBank/DDBJ databases">
        <title>In-depth cultivation of the pig gut microbiome towards novel bacterial diversity and tailored functional studies.</title>
        <authorList>
            <person name="Wylensek D."/>
            <person name="Hitch T.C.A."/>
            <person name="Clavel T."/>
        </authorList>
    </citation>
    <scope>NUCLEOTIDE SEQUENCE [LARGE SCALE GENOMIC DNA]</scope>
    <source>
        <strain evidence="13 14">CA-Schmier-601-WT-1</strain>
    </source>
</reference>
<dbReference type="Gene3D" id="3.40.50.300">
    <property type="entry name" value="P-loop containing nucleotide triphosphate hydrolases"/>
    <property type="match status" value="2"/>
</dbReference>
<dbReference type="GO" id="GO:0016818">
    <property type="term" value="F:hydrolase activity, acting on acid anhydrides, in phosphorus-containing anhydrides"/>
    <property type="evidence" value="ECO:0007669"/>
    <property type="project" value="InterPro"/>
</dbReference>
<name>A0A6N7X9J5_9ACTN</name>
<evidence type="ECO:0000256" key="3">
    <source>
        <dbReference type="ARBA" id="ARBA00022722"/>
    </source>
</evidence>
<dbReference type="InterPro" id="IPR014001">
    <property type="entry name" value="Helicase_ATP-bd"/>
</dbReference>
<protein>
    <recommendedName>
        <fullName evidence="2">Single-stranded-DNA-specific exonuclease RecJ</fullName>
    </recommendedName>
</protein>
<dbReference type="InterPro" id="IPR027417">
    <property type="entry name" value="P-loop_NTPase"/>
</dbReference>
<dbReference type="InterPro" id="IPR011545">
    <property type="entry name" value="DEAD/DEAH_box_helicase_dom"/>
</dbReference>
<dbReference type="PROSITE" id="PS51194">
    <property type="entry name" value="HELICASE_CTER"/>
    <property type="match status" value="1"/>
</dbReference>
<dbReference type="GO" id="GO:0006310">
    <property type="term" value="P:DNA recombination"/>
    <property type="evidence" value="ECO:0007669"/>
    <property type="project" value="InterPro"/>
</dbReference>
<evidence type="ECO:0000256" key="8">
    <source>
        <dbReference type="ARBA" id="ARBA00022840"/>
    </source>
</evidence>
<keyword evidence="6" id="KW-0378">Hydrolase</keyword>
<evidence type="ECO:0000256" key="7">
    <source>
        <dbReference type="ARBA" id="ARBA00022839"/>
    </source>
</evidence>
<dbReference type="InterPro" id="IPR038763">
    <property type="entry name" value="DHH_sf"/>
</dbReference>
<dbReference type="AlphaFoldDB" id="A0A6N7X9J5"/>
<evidence type="ECO:0000313" key="14">
    <source>
        <dbReference type="Proteomes" id="UP000469325"/>
    </source>
</evidence>
<organism evidence="13 14">
    <name type="scientific">Olsenella porci</name>
    <dbReference type="NCBI Taxonomy" id="2652279"/>
    <lineage>
        <taxon>Bacteria</taxon>
        <taxon>Bacillati</taxon>
        <taxon>Actinomycetota</taxon>
        <taxon>Coriobacteriia</taxon>
        <taxon>Coriobacteriales</taxon>
        <taxon>Atopobiaceae</taxon>
        <taxon>Olsenella</taxon>
    </lineage>
</organism>
<evidence type="ECO:0000256" key="5">
    <source>
        <dbReference type="ARBA" id="ARBA00022741"/>
    </source>
</evidence>
<dbReference type="SMART" id="SM00910">
    <property type="entry name" value="HIRAN"/>
    <property type="match status" value="1"/>
</dbReference>
<dbReference type="SUPFAM" id="SSF64182">
    <property type="entry name" value="DHH phosphoesterases"/>
    <property type="match status" value="1"/>
</dbReference>
<dbReference type="InterPro" id="IPR014905">
    <property type="entry name" value="HIRAN"/>
</dbReference>
<evidence type="ECO:0000256" key="4">
    <source>
        <dbReference type="ARBA" id="ARBA00022723"/>
    </source>
</evidence>
<sequence length="1246" mass="133791">MVTALPRSSPPQGKRSSVSGLPDSRRWDVLPARPDVERLLRESLGLPGIVARTLAARGVTSPDEARAFLSPSLEASWADPLGIPGMAQAADRVEQALRGGESIAVFGDFDVDGMSATCLLTLALRRLGGTVSPFIPHRFGEGYGLSREALERVIDGCHPDLVVTVDNGISSRDEVGWLVSQGIDVVVTDHHEPSESVPEGVPVTDPKLRADGPSRELAGAGVALKLVCELGRRMGQPDLWRDYTEVATLGTISDMMLLDEENRALVADGIEHMRDTHRPGIVALSATAHLDITTVTADQLPFSLIPRLNAAGRMGTTDVAFELLVTDDPTEAATLAARLEQVNNERREIEAQLTEEALAMVEATYDGGRVIVVGGEGWHEGVKGIVASRIANRYHVPTILFSISDGIARGSGRSVGSVDLFHAVEQCSDVLVRFGGHAGAVGVTCDAANLDAFRDRLGEVMAALPTEQFEDRGEVTALVGLEEMSVPNIRALEMLQPFGQGNKKPLFGVRGVTMRNRAKVGAGGNHLRFSATDGTSSVAAIMFRAPQIDRAVDCEQAVDLVFEPVAETWQGRTKPKLMVRDILYRDLDRRSVPSEESESISDELFSRASQILSRDEYSGIVEASSFVTKVVGVSFGGRQDCARSLRAGQALLVVRQPDNPEDPNAIAVETTEGSSLGFLRRQIAAALAPAMDAGAAYSAEVLCVSGGTAEKPTLGVSIQVVRHDVLPSRGGDPTAPAGERQRLASLGYDELTDELRRRMIGGHELLPAQAAALDRLARGHSTLCVMATGRGKSLIFHIHAAREAIARGRASVFVYPLRALVSDQAFHLETALAPLGLRVRVLTGETGMDERDDAFAALAEGKADVVLTTPEFLAIHAARFAASGRIGFVVVDEAHHAGTSRGGNRGAYSSLPQVLGQLGDPTALAVTATAQDEVAREICRLLSIDQEDVVVDPSVRENLHLVDNRELRDREAALVSVVATGEKTVVYVNSREQSVALARMLRKCIPDLGQRIAFYNAGLTRSDRTRVEDAFRSGTLCCIVSTSAFGEGVNLPDIRNVMLYHMPFGAIEFNQMSGRAGRDGADARVHLMFGARDARINERILASAAPERGDLVTLYRVLRGLSRGDGSAGPEPIRMTNADIAQVAVESNPATRLDERSVSCGIGIFRELGFLETSGYGSGRSIAMSESPERVELGRSIRYLEGLRSRDAFLSFRDWVLSSSPDELLARINSPITPGFGTRVSPLEES</sequence>
<dbReference type="InterPro" id="IPR004610">
    <property type="entry name" value="RecJ"/>
</dbReference>
<keyword evidence="8" id="KW-0067">ATP-binding</keyword>
<dbReference type="PANTHER" id="PTHR30255">
    <property type="entry name" value="SINGLE-STRANDED-DNA-SPECIFIC EXONUCLEASE RECJ"/>
    <property type="match status" value="1"/>
</dbReference>
<dbReference type="GO" id="GO:0008270">
    <property type="term" value="F:zinc ion binding"/>
    <property type="evidence" value="ECO:0007669"/>
    <property type="project" value="InterPro"/>
</dbReference>
<evidence type="ECO:0000313" key="13">
    <source>
        <dbReference type="EMBL" id="MST72210.1"/>
    </source>
</evidence>
<dbReference type="SMART" id="SM00487">
    <property type="entry name" value="DEXDc"/>
    <property type="match status" value="1"/>
</dbReference>
<dbReference type="Pfam" id="PF17768">
    <property type="entry name" value="RecJ_OB"/>
    <property type="match status" value="1"/>
</dbReference>
<dbReference type="SMART" id="SM00490">
    <property type="entry name" value="HELICc"/>
    <property type="match status" value="1"/>
</dbReference>
<keyword evidence="5" id="KW-0547">Nucleotide-binding</keyword>
<evidence type="ECO:0000256" key="6">
    <source>
        <dbReference type="ARBA" id="ARBA00022801"/>
    </source>
</evidence>
<dbReference type="Gene3D" id="3.90.1640.30">
    <property type="match status" value="1"/>
</dbReference>
<keyword evidence="14" id="KW-1185">Reference proteome</keyword>
<evidence type="ECO:0000259" key="12">
    <source>
        <dbReference type="PROSITE" id="PS51194"/>
    </source>
</evidence>
<evidence type="ECO:0000256" key="1">
    <source>
        <dbReference type="ARBA" id="ARBA00005915"/>
    </source>
</evidence>
<evidence type="ECO:0000256" key="2">
    <source>
        <dbReference type="ARBA" id="ARBA00019841"/>
    </source>
</evidence>
<dbReference type="Gene3D" id="3.10.310.30">
    <property type="match status" value="1"/>
</dbReference>
<dbReference type="SUPFAM" id="SSF52540">
    <property type="entry name" value="P-loop containing nucleoside triphosphate hydrolases"/>
    <property type="match status" value="1"/>
</dbReference>
<dbReference type="Pfam" id="PF00271">
    <property type="entry name" value="Helicase_C"/>
    <property type="match status" value="1"/>
</dbReference>